<dbReference type="SUPFAM" id="SSF47384">
    <property type="entry name" value="Homodimeric domain of signal transducing histidine kinase"/>
    <property type="match status" value="1"/>
</dbReference>
<evidence type="ECO:0000256" key="8">
    <source>
        <dbReference type="ARBA" id="ARBA00023012"/>
    </source>
</evidence>
<keyword evidence="3" id="KW-0597">Phosphoprotein</keyword>
<dbReference type="Pfam" id="PF00512">
    <property type="entry name" value="HisKA"/>
    <property type="match status" value="1"/>
</dbReference>
<dbReference type="SMART" id="SM00387">
    <property type="entry name" value="HATPase_c"/>
    <property type="match status" value="1"/>
</dbReference>
<dbReference type="InterPro" id="IPR035965">
    <property type="entry name" value="PAS-like_dom_sf"/>
</dbReference>
<evidence type="ECO:0000256" key="2">
    <source>
        <dbReference type="ARBA" id="ARBA00012438"/>
    </source>
</evidence>
<dbReference type="Gene3D" id="3.30.450.20">
    <property type="entry name" value="PAS domain"/>
    <property type="match status" value="1"/>
</dbReference>
<sequence>MAMKSLKTWCLLPDLISLSAVPVPLILLDADARVLRCNVPAQEALGTSERRLVGLHITELFSPKAGIEKLFFRLTPYSTVSDHQVCIRSSNIPVSLHLGCHEDGLSALFVPEANRTEVEQHSKRHEMAEAVSRIALEMAHEVKNPLAALRGAAQWLAEQKDISETNREAVAQMLTGVDRIRDRIDAFLQVGPRARVKMEATNLHTLIQDVTSYPDGIHVRRVFDPSLPYIEAHPARLRQAFENLWQNAVEAADSSIEWQTRMAPLVHLPGHRGLVVEVRITNDGRMVPKELRERLFEPYVTGKTRGSGLGLALVERVMVEHGGRVSVKSENGRTTMTLHLPVKQTEKQEGEG</sequence>
<feature type="domain" description="PAS" evidence="10">
    <location>
        <begin position="18"/>
        <end position="64"/>
    </location>
</feature>
<dbReference type="Proteomes" id="UP000231701">
    <property type="component" value="Chromosome"/>
</dbReference>
<dbReference type="PANTHER" id="PTHR43065:SF10">
    <property type="entry name" value="PEROXIDE STRESS-ACTIVATED HISTIDINE KINASE MAK3"/>
    <property type="match status" value="1"/>
</dbReference>
<dbReference type="Gene3D" id="3.30.565.10">
    <property type="entry name" value="Histidine kinase-like ATPase, C-terminal domain"/>
    <property type="match status" value="1"/>
</dbReference>
<dbReference type="SMART" id="SM00388">
    <property type="entry name" value="HisKA"/>
    <property type="match status" value="1"/>
</dbReference>
<evidence type="ECO:0000256" key="7">
    <source>
        <dbReference type="ARBA" id="ARBA00022840"/>
    </source>
</evidence>
<dbReference type="Gene3D" id="1.10.287.130">
    <property type="match status" value="1"/>
</dbReference>
<dbReference type="InterPro" id="IPR004358">
    <property type="entry name" value="Sig_transdc_His_kin-like_C"/>
</dbReference>
<dbReference type="InterPro" id="IPR036097">
    <property type="entry name" value="HisK_dim/P_sf"/>
</dbReference>
<organism evidence="11 12">
    <name type="scientific">Mariprofundus aestuarium</name>
    <dbReference type="NCBI Taxonomy" id="1921086"/>
    <lineage>
        <taxon>Bacteria</taxon>
        <taxon>Pseudomonadati</taxon>
        <taxon>Pseudomonadota</taxon>
        <taxon>Candidatius Mariprofundia</taxon>
        <taxon>Mariprofundales</taxon>
        <taxon>Mariprofundaceae</taxon>
        <taxon>Mariprofundus</taxon>
    </lineage>
</organism>
<dbReference type="AlphaFoldDB" id="A0A2K8L4G5"/>
<protein>
    <recommendedName>
        <fullName evidence="2">histidine kinase</fullName>
        <ecNumber evidence="2">2.7.13.3</ecNumber>
    </recommendedName>
</protein>
<dbReference type="PROSITE" id="PS50109">
    <property type="entry name" value="HIS_KIN"/>
    <property type="match status" value="1"/>
</dbReference>
<dbReference type="InterPro" id="IPR003594">
    <property type="entry name" value="HATPase_dom"/>
</dbReference>
<name>A0A2K8L4G5_MARES</name>
<evidence type="ECO:0000313" key="12">
    <source>
        <dbReference type="Proteomes" id="UP000231701"/>
    </source>
</evidence>
<dbReference type="PRINTS" id="PR00344">
    <property type="entry name" value="BCTRLSENSOR"/>
</dbReference>
<keyword evidence="12" id="KW-1185">Reference proteome</keyword>
<feature type="domain" description="Histidine kinase" evidence="9">
    <location>
        <begin position="137"/>
        <end position="344"/>
    </location>
</feature>
<dbReference type="InterPro" id="IPR003661">
    <property type="entry name" value="HisK_dim/P_dom"/>
</dbReference>
<reference evidence="11 12" key="1">
    <citation type="submission" date="2016-12" db="EMBL/GenBank/DDBJ databases">
        <title>Isolation and genomic insights into novel planktonic Zetaproteobacteria from stratified waters of the Chesapeake Bay.</title>
        <authorList>
            <person name="McAllister S.M."/>
            <person name="Kato S."/>
            <person name="Chan C.S."/>
            <person name="Chiu B.K."/>
            <person name="Field E.K."/>
        </authorList>
    </citation>
    <scope>NUCLEOTIDE SEQUENCE [LARGE SCALE GENOMIC DNA]</scope>
    <source>
        <strain evidence="11 12">CP-5</strain>
    </source>
</reference>
<dbReference type="EC" id="2.7.13.3" evidence="2"/>
<dbReference type="SUPFAM" id="SSF55874">
    <property type="entry name" value="ATPase domain of HSP90 chaperone/DNA topoisomerase II/histidine kinase"/>
    <property type="match status" value="1"/>
</dbReference>
<dbReference type="PROSITE" id="PS50112">
    <property type="entry name" value="PAS"/>
    <property type="match status" value="1"/>
</dbReference>
<evidence type="ECO:0000259" key="10">
    <source>
        <dbReference type="PROSITE" id="PS50112"/>
    </source>
</evidence>
<keyword evidence="6 11" id="KW-0418">Kinase</keyword>
<evidence type="ECO:0000259" key="9">
    <source>
        <dbReference type="PROSITE" id="PS50109"/>
    </source>
</evidence>
<dbReference type="Pfam" id="PF02518">
    <property type="entry name" value="HATPase_c"/>
    <property type="match status" value="1"/>
</dbReference>
<evidence type="ECO:0000256" key="5">
    <source>
        <dbReference type="ARBA" id="ARBA00022741"/>
    </source>
</evidence>
<evidence type="ECO:0000256" key="4">
    <source>
        <dbReference type="ARBA" id="ARBA00022679"/>
    </source>
</evidence>
<dbReference type="InterPro" id="IPR036890">
    <property type="entry name" value="HATPase_C_sf"/>
</dbReference>
<keyword evidence="7" id="KW-0067">ATP-binding</keyword>
<evidence type="ECO:0000256" key="3">
    <source>
        <dbReference type="ARBA" id="ARBA00022553"/>
    </source>
</evidence>
<dbReference type="KEGG" id="maes:Ga0123461_2330"/>
<dbReference type="CDD" id="cd00082">
    <property type="entry name" value="HisKA"/>
    <property type="match status" value="1"/>
</dbReference>
<comment type="catalytic activity">
    <reaction evidence="1">
        <text>ATP + protein L-histidine = ADP + protein N-phospho-L-histidine.</text>
        <dbReference type="EC" id="2.7.13.3"/>
    </reaction>
</comment>
<dbReference type="CDD" id="cd00130">
    <property type="entry name" value="PAS"/>
    <property type="match status" value="1"/>
</dbReference>
<dbReference type="GO" id="GO:0005524">
    <property type="term" value="F:ATP binding"/>
    <property type="evidence" value="ECO:0007669"/>
    <property type="project" value="UniProtKB-KW"/>
</dbReference>
<keyword evidence="5" id="KW-0547">Nucleotide-binding</keyword>
<proteinExistence type="predicted"/>
<evidence type="ECO:0000256" key="6">
    <source>
        <dbReference type="ARBA" id="ARBA00022777"/>
    </source>
</evidence>
<dbReference type="SUPFAM" id="SSF55785">
    <property type="entry name" value="PYP-like sensor domain (PAS domain)"/>
    <property type="match status" value="1"/>
</dbReference>
<keyword evidence="4 11" id="KW-0808">Transferase</keyword>
<evidence type="ECO:0000256" key="1">
    <source>
        <dbReference type="ARBA" id="ARBA00000085"/>
    </source>
</evidence>
<accession>A0A2K8L4G5</accession>
<dbReference type="EMBL" id="CP018799">
    <property type="protein sequence ID" value="ATX80731.1"/>
    <property type="molecule type" value="Genomic_DNA"/>
</dbReference>
<dbReference type="PANTHER" id="PTHR43065">
    <property type="entry name" value="SENSOR HISTIDINE KINASE"/>
    <property type="match status" value="1"/>
</dbReference>
<gene>
    <name evidence="11" type="ORF">Ga0123461_2330</name>
</gene>
<keyword evidence="8" id="KW-0902">Two-component regulatory system</keyword>
<dbReference type="GO" id="GO:0000155">
    <property type="term" value="F:phosphorelay sensor kinase activity"/>
    <property type="evidence" value="ECO:0007669"/>
    <property type="project" value="InterPro"/>
</dbReference>
<dbReference type="InterPro" id="IPR005467">
    <property type="entry name" value="His_kinase_dom"/>
</dbReference>
<evidence type="ECO:0000313" key="11">
    <source>
        <dbReference type="EMBL" id="ATX80731.1"/>
    </source>
</evidence>
<dbReference type="InterPro" id="IPR000014">
    <property type="entry name" value="PAS"/>
</dbReference>